<evidence type="ECO:0000256" key="17">
    <source>
        <dbReference type="SAM" id="Phobius"/>
    </source>
</evidence>
<dbReference type="GO" id="GO:0005524">
    <property type="term" value="F:ATP binding"/>
    <property type="evidence" value="ECO:0007669"/>
    <property type="project" value="UniProtKB-KW"/>
</dbReference>
<dbReference type="OrthoDB" id="230260at2"/>
<gene>
    <name evidence="21" type="ORF">DJ018_10590</name>
</gene>
<proteinExistence type="inferred from homology"/>
<dbReference type="InterPro" id="IPR027417">
    <property type="entry name" value="P-loop_NTPase"/>
</dbReference>
<evidence type="ECO:0000256" key="16">
    <source>
        <dbReference type="SAM" id="Coils"/>
    </source>
</evidence>
<name>A0A328ACV0_9CAUL</name>
<dbReference type="InterPro" id="IPR003856">
    <property type="entry name" value="LPS_length_determ_N"/>
</dbReference>
<dbReference type="EMBL" id="QFYR01000002">
    <property type="protein sequence ID" value="RAK52643.1"/>
    <property type="molecule type" value="Genomic_DNA"/>
</dbReference>
<evidence type="ECO:0000256" key="2">
    <source>
        <dbReference type="ARBA" id="ARBA00007316"/>
    </source>
</evidence>
<dbReference type="InterPro" id="IPR005702">
    <property type="entry name" value="Wzc-like_C"/>
</dbReference>
<keyword evidence="12 17" id="KW-1133">Transmembrane helix</keyword>
<evidence type="ECO:0000313" key="22">
    <source>
        <dbReference type="Proteomes" id="UP000249725"/>
    </source>
</evidence>
<evidence type="ECO:0000256" key="13">
    <source>
        <dbReference type="ARBA" id="ARBA00023136"/>
    </source>
</evidence>
<evidence type="ECO:0000256" key="15">
    <source>
        <dbReference type="ARBA" id="ARBA00051245"/>
    </source>
</evidence>
<dbReference type="CDD" id="cd05387">
    <property type="entry name" value="BY-kinase"/>
    <property type="match status" value="1"/>
</dbReference>
<dbReference type="Pfam" id="PF13807">
    <property type="entry name" value="GNVR"/>
    <property type="match status" value="1"/>
</dbReference>
<dbReference type="InterPro" id="IPR032807">
    <property type="entry name" value="GNVR"/>
</dbReference>
<feature type="coiled-coil region" evidence="16">
    <location>
        <begin position="273"/>
        <end position="339"/>
    </location>
</feature>
<feature type="domain" description="Tyrosine-protein kinase G-rich" evidence="20">
    <location>
        <begin position="409"/>
        <end position="480"/>
    </location>
</feature>
<comment type="similarity">
    <text evidence="2">Belongs to the CpsD/CapB family.</text>
</comment>
<evidence type="ECO:0000256" key="3">
    <source>
        <dbReference type="ARBA" id="ARBA00008883"/>
    </source>
</evidence>
<keyword evidence="22" id="KW-1185">Reference proteome</keyword>
<protein>
    <recommendedName>
        <fullName evidence="4">non-specific protein-tyrosine kinase</fullName>
        <ecNumber evidence="4">2.7.10.2</ecNumber>
    </recommendedName>
</protein>
<feature type="domain" description="Polysaccharide chain length determinant N-terminal" evidence="18">
    <location>
        <begin position="30"/>
        <end position="120"/>
    </location>
</feature>
<evidence type="ECO:0000259" key="18">
    <source>
        <dbReference type="Pfam" id="PF02706"/>
    </source>
</evidence>
<dbReference type="Gene3D" id="3.40.50.300">
    <property type="entry name" value="P-loop containing nucleotide triphosphate hydrolases"/>
    <property type="match status" value="1"/>
</dbReference>
<evidence type="ECO:0000259" key="19">
    <source>
        <dbReference type="Pfam" id="PF13614"/>
    </source>
</evidence>
<feature type="domain" description="AAA" evidence="19">
    <location>
        <begin position="553"/>
        <end position="689"/>
    </location>
</feature>
<evidence type="ECO:0000256" key="6">
    <source>
        <dbReference type="ARBA" id="ARBA00022519"/>
    </source>
</evidence>
<evidence type="ECO:0000259" key="20">
    <source>
        <dbReference type="Pfam" id="PF13807"/>
    </source>
</evidence>
<comment type="catalytic activity">
    <reaction evidence="15">
        <text>L-tyrosyl-[protein] + ATP = O-phospho-L-tyrosyl-[protein] + ADP + H(+)</text>
        <dbReference type="Rhea" id="RHEA:10596"/>
        <dbReference type="Rhea" id="RHEA-COMP:10136"/>
        <dbReference type="Rhea" id="RHEA-COMP:20101"/>
        <dbReference type="ChEBI" id="CHEBI:15378"/>
        <dbReference type="ChEBI" id="CHEBI:30616"/>
        <dbReference type="ChEBI" id="CHEBI:46858"/>
        <dbReference type="ChEBI" id="CHEBI:61978"/>
        <dbReference type="ChEBI" id="CHEBI:456216"/>
        <dbReference type="EC" id="2.7.10.2"/>
    </reaction>
</comment>
<evidence type="ECO:0000256" key="1">
    <source>
        <dbReference type="ARBA" id="ARBA00004429"/>
    </source>
</evidence>
<evidence type="ECO:0000256" key="5">
    <source>
        <dbReference type="ARBA" id="ARBA00022475"/>
    </source>
</evidence>
<keyword evidence="11" id="KW-0067">ATP-binding</keyword>
<comment type="subcellular location">
    <subcellularLocation>
        <location evidence="1">Cell inner membrane</location>
        <topology evidence="1">Multi-pass membrane protein</topology>
    </subcellularLocation>
</comment>
<evidence type="ECO:0000256" key="7">
    <source>
        <dbReference type="ARBA" id="ARBA00022679"/>
    </source>
</evidence>
<dbReference type="InterPro" id="IPR025669">
    <property type="entry name" value="AAA_dom"/>
</dbReference>
<dbReference type="InterPro" id="IPR050445">
    <property type="entry name" value="Bact_polysacc_biosynth/exp"/>
</dbReference>
<evidence type="ECO:0000256" key="9">
    <source>
        <dbReference type="ARBA" id="ARBA00022741"/>
    </source>
</evidence>
<keyword evidence="10" id="KW-0418">Kinase</keyword>
<dbReference type="EC" id="2.7.10.2" evidence="4"/>
<dbReference type="Pfam" id="PF13614">
    <property type="entry name" value="AAA_31"/>
    <property type="match status" value="1"/>
</dbReference>
<organism evidence="21 22">
    <name type="scientific">Phenylobacterium deserti</name>
    <dbReference type="NCBI Taxonomy" id="1914756"/>
    <lineage>
        <taxon>Bacteria</taxon>
        <taxon>Pseudomonadati</taxon>
        <taxon>Pseudomonadota</taxon>
        <taxon>Alphaproteobacteria</taxon>
        <taxon>Caulobacterales</taxon>
        <taxon>Caulobacteraceae</taxon>
        <taxon>Phenylobacterium</taxon>
    </lineage>
</organism>
<keyword evidence="13 17" id="KW-0472">Membrane</keyword>
<evidence type="ECO:0000313" key="21">
    <source>
        <dbReference type="EMBL" id="RAK52643.1"/>
    </source>
</evidence>
<keyword evidence="6" id="KW-0997">Cell inner membrane</keyword>
<keyword evidence="7" id="KW-0808">Transferase</keyword>
<comment type="caution">
    <text evidence="21">The sequence shown here is derived from an EMBL/GenBank/DDBJ whole genome shotgun (WGS) entry which is preliminary data.</text>
</comment>
<dbReference type="Proteomes" id="UP000249725">
    <property type="component" value="Unassembled WGS sequence"/>
</dbReference>
<dbReference type="AlphaFoldDB" id="A0A328ACV0"/>
<dbReference type="PANTHER" id="PTHR32309">
    <property type="entry name" value="TYROSINE-PROTEIN KINASE"/>
    <property type="match status" value="1"/>
</dbReference>
<sequence length="750" mass="80464">MNVHSPASALEPDAYAPGGTGRLAGLVGGQLDLRRLWLAFRRRLRLFLAVAGAVFLAAILLTLSATPKYTATANVMLDTRQENVTNVEQVLSGLPADSSVVDTEVEILKSRQLAERVVTALKLDRDPEFNSAVAKPTGLKAVAGGIAALFGAKAPSQVALSPIEQQKQHERIVDNVLGGLSIKRAGLTYIINVSYESTSPQKAAQIANKFAELYLLEQLEAKFDATQQATGWLNTRLSELRGQVLADEAAVQQYKIANNLLSASGTNLTESEISNYNQSLTQAQAQVAEDQARLNTARAQLARGSTGEDVGEALSSPVIAKLREQRVEVSARVADLQGRYGERHPEMLKAKRELADIDSQISGEIQRIISNLEAKVQVARQRAGAIGGSLGGAKGTLAANNRAMVGLNELQRKADASRTLYESYLNRYKETSTQQGIEQSDARVVSKAKIPTNQSAPKVPLNLALGLLLALGAGVGAVTLVEMLDSGLTTAEDVERRLESSYLGAVPLLATVAEGSNLDPIDYVVAKPLSSFSESFRSLRTSVAYARLGEPVKIVAVTSSLPGEGKTTTSMCLARTAAIQGLRVIIVDCDLRRRSVNRLLKAEPAIGLLEVLSGDVPLQQATVVDEASGAHVLPLAKSSYTPKDVFGTAAMDRLLQALRAQYDLVVLDTAPVLPVADTRVLAPKADAVVFLTRWRKTPQHAVESAFRLFQGTGAHIAGVALTQMDMKAQTKYGYGDPGYYYAEYKKYYAS</sequence>
<keyword evidence="14" id="KW-0829">Tyrosine-protein kinase</keyword>
<keyword evidence="5" id="KW-1003">Cell membrane</keyword>
<reference evidence="22" key="1">
    <citation type="submission" date="2018-05" db="EMBL/GenBank/DDBJ databases">
        <authorList>
            <person name="Li X."/>
        </authorList>
    </citation>
    <scope>NUCLEOTIDE SEQUENCE [LARGE SCALE GENOMIC DNA]</scope>
    <source>
        <strain evidence="22">YIM 73061</strain>
    </source>
</reference>
<dbReference type="SUPFAM" id="SSF52540">
    <property type="entry name" value="P-loop containing nucleoside triphosphate hydrolases"/>
    <property type="match status" value="1"/>
</dbReference>
<feature type="transmembrane region" description="Helical" evidence="17">
    <location>
        <begin position="44"/>
        <end position="65"/>
    </location>
</feature>
<evidence type="ECO:0000256" key="12">
    <source>
        <dbReference type="ARBA" id="ARBA00022989"/>
    </source>
</evidence>
<evidence type="ECO:0000256" key="4">
    <source>
        <dbReference type="ARBA" id="ARBA00011903"/>
    </source>
</evidence>
<dbReference type="GO" id="GO:0004715">
    <property type="term" value="F:non-membrane spanning protein tyrosine kinase activity"/>
    <property type="evidence" value="ECO:0007669"/>
    <property type="project" value="UniProtKB-EC"/>
</dbReference>
<evidence type="ECO:0000256" key="11">
    <source>
        <dbReference type="ARBA" id="ARBA00022840"/>
    </source>
</evidence>
<dbReference type="Pfam" id="PF02706">
    <property type="entry name" value="Wzz"/>
    <property type="match status" value="1"/>
</dbReference>
<dbReference type="GO" id="GO:0005886">
    <property type="term" value="C:plasma membrane"/>
    <property type="evidence" value="ECO:0007669"/>
    <property type="project" value="UniProtKB-SubCell"/>
</dbReference>
<comment type="similarity">
    <text evidence="3">Belongs to the etk/wzc family.</text>
</comment>
<keyword evidence="16" id="KW-0175">Coiled coil</keyword>
<accession>A0A328ACV0</accession>
<dbReference type="NCBIfam" id="TIGR01007">
    <property type="entry name" value="eps_fam"/>
    <property type="match status" value="1"/>
</dbReference>
<evidence type="ECO:0000256" key="10">
    <source>
        <dbReference type="ARBA" id="ARBA00022777"/>
    </source>
</evidence>
<evidence type="ECO:0000256" key="8">
    <source>
        <dbReference type="ARBA" id="ARBA00022692"/>
    </source>
</evidence>
<dbReference type="RefSeq" id="WP_111514928.1">
    <property type="nucleotide sequence ID" value="NZ_QFYR01000002.1"/>
</dbReference>
<evidence type="ECO:0000256" key="14">
    <source>
        <dbReference type="ARBA" id="ARBA00023137"/>
    </source>
</evidence>
<keyword evidence="8 17" id="KW-0812">Transmembrane</keyword>
<keyword evidence="9" id="KW-0547">Nucleotide-binding</keyword>
<dbReference type="PANTHER" id="PTHR32309:SF13">
    <property type="entry name" value="FERRIC ENTEROBACTIN TRANSPORT PROTEIN FEPE"/>
    <property type="match status" value="1"/>
</dbReference>